<name>A0ACD3AWV7_9AGAR</name>
<evidence type="ECO:0000313" key="1">
    <source>
        <dbReference type="EMBL" id="TFK70478.1"/>
    </source>
</evidence>
<organism evidence="1 2">
    <name type="scientific">Pluteus cervinus</name>
    <dbReference type="NCBI Taxonomy" id="181527"/>
    <lineage>
        <taxon>Eukaryota</taxon>
        <taxon>Fungi</taxon>
        <taxon>Dikarya</taxon>
        <taxon>Basidiomycota</taxon>
        <taxon>Agaricomycotina</taxon>
        <taxon>Agaricomycetes</taxon>
        <taxon>Agaricomycetidae</taxon>
        <taxon>Agaricales</taxon>
        <taxon>Pluteineae</taxon>
        <taxon>Pluteaceae</taxon>
        <taxon>Pluteus</taxon>
    </lineage>
</organism>
<sequence>MLSILLLLSAYKAHAMDTPLGPEVFSSTPFTLLFGRSSPCACGPLERTKFDLVRGCALTIFACVYSALHPNVPDPKATNWQRIYGRLKITFYALIAPEAVIWWALRQWYGARKIAKKVNTYLSNNGFKPEWTTTHGHFVQMGALAGNFADGHQEVINPDFLEAYLVQGKVRIADLRISKGQLDDRSKGDFLSKGLVVLQTSWFILECLARFQQHLLITELEVVTLAFAILNIITYVLWWDKPLNVNCQVQVQINVQYGGSSSGGFASVASLSQPRGSFASTASGNLPPRGSFASAASNLHQASTSFASTASNLHHASTSFTSTIPNSQPFGSYSATSGTYAMMPRGNLIYLAGNMGWVYDRLVVPQFLSLVHPLQDMFECAKIQQGARYVPMFYGISATRGELLEIRLLSCFIGMIFGAIHFLAWNSHFHLHIELLIWRWSTIVIVIVPFLIALFGILIDLYQRAWENAFRKGWTTPHSPSAVHVPLFGMEDGGERTPESSRTVRIFAMLSKAVRVAAYYFGPIVYILARFCLIGLAFLALFDLPPGAFQTVRWTSYIPHL</sequence>
<proteinExistence type="predicted"/>
<evidence type="ECO:0000313" key="2">
    <source>
        <dbReference type="Proteomes" id="UP000308600"/>
    </source>
</evidence>
<gene>
    <name evidence="1" type="ORF">BDN72DRAFT_535855</name>
</gene>
<dbReference type="EMBL" id="ML208312">
    <property type="protein sequence ID" value="TFK70478.1"/>
    <property type="molecule type" value="Genomic_DNA"/>
</dbReference>
<accession>A0ACD3AWV7</accession>
<dbReference type="Proteomes" id="UP000308600">
    <property type="component" value="Unassembled WGS sequence"/>
</dbReference>
<reference evidence="1 2" key="1">
    <citation type="journal article" date="2019" name="Nat. Ecol. Evol.">
        <title>Megaphylogeny resolves global patterns of mushroom evolution.</title>
        <authorList>
            <person name="Varga T."/>
            <person name="Krizsan K."/>
            <person name="Foldi C."/>
            <person name="Dima B."/>
            <person name="Sanchez-Garcia M."/>
            <person name="Sanchez-Ramirez S."/>
            <person name="Szollosi G.J."/>
            <person name="Szarkandi J.G."/>
            <person name="Papp V."/>
            <person name="Albert L."/>
            <person name="Andreopoulos W."/>
            <person name="Angelini C."/>
            <person name="Antonin V."/>
            <person name="Barry K.W."/>
            <person name="Bougher N.L."/>
            <person name="Buchanan P."/>
            <person name="Buyck B."/>
            <person name="Bense V."/>
            <person name="Catcheside P."/>
            <person name="Chovatia M."/>
            <person name="Cooper J."/>
            <person name="Damon W."/>
            <person name="Desjardin D."/>
            <person name="Finy P."/>
            <person name="Geml J."/>
            <person name="Haridas S."/>
            <person name="Hughes K."/>
            <person name="Justo A."/>
            <person name="Karasinski D."/>
            <person name="Kautmanova I."/>
            <person name="Kiss B."/>
            <person name="Kocsube S."/>
            <person name="Kotiranta H."/>
            <person name="LaButti K.M."/>
            <person name="Lechner B.E."/>
            <person name="Liimatainen K."/>
            <person name="Lipzen A."/>
            <person name="Lukacs Z."/>
            <person name="Mihaltcheva S."/>
            <person name="Morgado L.N."/>
            <person name="Niskanen T."/>
            <person name="Noordeloos M.E."/>
            <person name="Ohm R.A."/>
            <person name="Ortiz-Santana B."/>
            <person name="Ovrebo C."/>
            <person name="Racz N."/>
            <person name="Riley R."/>
            <person name="Savchenko A."/>
            <person name="Shiryaev A."/>
            <person name="Soop K."/>
            <person name="Spirin V."/>
            <person name="Szebenyi C."/>
            <person name="Tomsovsky M."/>
            <person name="Tulloss R.E."/>
            <person name="Uehling J."/>
            <person name="Grigoriev I.V."/>
            <person name="Vagvolgyi C."/>
            <person name="Papp T."/>
            <person name="Martin F.M."/>
            <person name="Miettinen O."/>
            <person name="Hibbett D.S."/>
            <person name="Nagy L.G."/>
        </authorList>
    </citation>
    <scope>NUCLEOTIDE SEQUENCE [LARGE SCALE GENOMIC DNA]</scope>
    <source>
        <strain evidence="1 2">NL-1719</strain>
    </source>
</reference>
<protein>
    <submittedName>
        <fullName evidence="1">Uncharacterized protein</fullName>
    </submittedName>
</protein>
<keyword evidence="2" id="KW-1185">Reference proteome</keyword>